<accession>A0A2M6W3I2</accession>
<dbReference type="Proteomes" id="UP000231183">
    <property type="component" value="Unassembled WGS sequence"/>
</dbReference>
<comment type="caution">
    <text evidence="2">The sequence shown here is derived from an EMBL/GenBank/DDBJ whole genome shotgun (WGS) entry which is preliminary data.</text>
</comment>
<dbReference type="AlphaFoldDB" id="A0A2M6W3I2"/>
<dbReference type="Gene3D" id="3.30.2310.20">
    <property type="entry name" value="RelE-like"/>
    <property type="match status" value="1"/>
</dbReference>
<proteinExistence type="predicted"/>
<dbReference type="NCBIfam" id="TIGR02385">
    <property type="entry name" value="RelE_StbE"/>
    <property type="match status" value="1"/>
</dbReference>
<keyword evidence="1" id="KW-1277">Toxin-antitoxin system</keyword>
<organism evidence="2 3">
    <name type="scientific">Candidatus Magasanikbacteria bacterium CG10_big_fil_rev_8_21_14_0_10_40_10</name>
    <dbReference type="NCBI Taxonomy" id="1974648"/>
    <lineage>
        <taxon>Bacteria</taxon>
        <taxon>Candidatus Magasanikiibacteriota</taxon>
    </lineage>
</organism>
<dbReference type="Pfam" id="PF15738">
    <property type="entry name" value="YafQ_toxin"/>
    <property type="match status" value="1"/>
</dbReference>
<dbReference type="InterPro" id="IPR007712">
    <property type="entry name" value="RelE/ParE_toxin"/>
</dbReference>
<protein>
    <submittedName>
        <fullName evidence="2">Type II toxin-antitoxin system mRNA interferase toxin, RelE/StbE family</fullName>
    </submittedName>
</protein>
<evidence type="ECO:0000313" key="2">
    <source>
        <dbReference type="EMBL" id="PIT87359.1"/>
    </source>
</evidence>
<name>A0A2M6W3I2_9BACT</name>
<dbReference type="InterPro" id="IPR004386">
    <property type="entry name" value="Toxin_YafQ-like"/>
</dbReference>
<dbReference type="SUPFAM" id="SSF143011">
    <property type="entry name" value="RelE-like"/>
    <property type="match status" value="1"/>
</dbReference>
<evidence type="ECO:0000313" key="3">
    <source>
        <dbReference type="Proteomes" id="UP000231183"/>
    </source>
</evidence>
<gene>
    <name evidence="2" type="ORF">COU31_03345</name>
</gene>
<sequence>MQIEYSKKFIKEFKKCPSKIKIAFKNKLRTFIKDQFNPILNNHSLSGKLKEYKSININGDWRAIFQEIKDGDIIYFVAIGTHSQLYS</sequence>
<evidence type="ECO:0000256" key="1">
    <source>
        <dbReference type="ARBA" id="ARBA00022649"/>
    </source>
</evidence>
<dbReference type="InterPro" id="IPR035093">
    <property type="entry name" value="RelE/ParE_toxin_dom_sf"/>
</dbReference>
<dbReference type="EMBL" id="PFBX01000035">
    <property type="protein sequence ID" value="PIT87359.1"/>
    <property type="molecule type" value="Genomic_DNA"/>
</dbReference>
<reference evidence="3" key="1">
    <citation type="submission" date="2017-09" db="EMBL/GenBank/DDBJ databases">
        <title>Depth-based differentiation of microbial function through sediment-hosted aquifers and enrichment of novel symbionts in the deep terrestrial subsurface.</title>
        <authorList>
            <person name="Probst A.J."/>
            <person name="Ladd B."/>
            <person name="Jarett J.K."/>
            <person name="Geller-Mcgrath D.E."/>
            <person name="Sieber C.M.K."/>
            <person name="Emerson J.B."/>
            <person name="Anantharaman K."/>
            <person name="Thomas B.C."/>
            <person name="Malmstrom R."/>
            <person name="Stieglmeier M."/>
            <person name="Klingl A."/>
            <person name="Woyke T."/>
            <person name="Ryan C.M."/>
            <person name="Banfield J.F."/>
        </authorList>
    </citation>
    <scope>NUCLEOTIDE SEQUENCE [LARGE SCALE GENOMIC DNA]</scope>
</reference>